<dbReference type="Pfam" id="PF01261">
    <property type="entry name" value="AP_endonuc_2"/>
    <property type="match status" value="1"/>
</dbReference>
<comment type="caution">
    <text evidence="2">The sequence shown here is derived from an EMBL/GenBank/DDBJ whole genome shotgun (WGS) entry which is preliminary data.</text>
</comment>
<evidence type="ECO:0000259" key="1">
    <source>
        <dbReference type="Pfam" id="PF01261"/>
    </source>
</evidence>
<dbReference type="AlphaFoldDB" id="A0A0U9HH71"/>
<evidence type="ECO:0000313" key="2">
    <source>
        <dbReference type="EMBL" id="GAQ19592.1"/>
    </source>
</evidence>
<dbReference type="InterPro" id="IPR013022">
    <property type="entry name" value="Xyl_isomerase-like_TIM-brl"/>
</dbReference>
<gene>
    <name evidence="2" type="ORF">OPHB3_3565</name>
</gene>
<protein>
    <submittedName>
        <fullName evidence="2">Xylose isomerase-like TIM barrel</fullName>
    </submittedName>
</protein>
<accession>A0A0U9HH71</accession>
<keyword evidence="2" id="KW-0413">Isomerase</keyword>
<dbReference type="Gene3D" id="3.20.20.150">
    <property type="entry name" value="Divalent-metal-dependent TIM barrel enzymes"/>
    <property type="match status" value="1"/>
</dbReference>
<dbReference type="OrthoDB" id="2471096at2"/>
<dbReference type="InterPro" id="IPR036237">
    <property type="entry name" value="Xyl_isomerase-like_sf"/>
</dbReference>
<name>A0A0U9HH71_9BACI</name>
<reference evidence="2 3" key="2">
    <citation type="journal article" date="2016" name="Genome Announc.">
        <title>Draft Genome Sequence of Oceanobacillus picturae Heshi-B3, Isolated from Fermented Rice Bran in a Traditional Japanese Seafood Dish.</title>
        <authorList>
            <person name="Akuzawa S."/>
            <person name="Nagaoka J."/>
            <person name="Kanekatsu M."/>
            <person name="Kanesaki Y."/>
            <person name="Suzuki T."/>
        </authorList>
    </citation>
    <scope>NUCLEOTIDE SEQUENCE [LARGE SCALE GENOMIC DNA]</scope>
    <source>
        <strain evidence="2 3">Heshi-B3</strain>
    </source>
</reference>
<evidence type="ECO:0000313" key="3">
    <source>
        <dbReference type="Proteomes" id="UP000052946"/>
    </source>
</evidence>
<reference evidence="3" key="1">
    <citation type="submission" date="2015-07" db="EMBL/GenBank/DDBJ databases">
        <title>Draft Genome Sequence of Oceanobacillus picturae Heshi-B3 that Was Isolated from Fermented Rice Bran with Aging Salted Mackerel, Which Was Named Heshiko as Traditional Fermented Seafood in Japan.</title>
        <authorList>
            <person name="Akuzawa S."/>
            <person name="Nakagawa J."/>
            <person name="Kanekatsu T."/>
            <person name="Kanesaki Y."/>
            <person name="Suzuki T."/>
        </authorList>
    </citation>
    <scope>NUCLEOTIDE SEQUENCE [LARGE SCALE GENOMIC DNA]</scope>
    <source>
        <strain evidence="3">Heshi-B3</strain>
    </source>
</reference>
<sequence>MPHSIGLSGSVIMSDPEKFPLLFSKKDISHIEIGEFPNEAAFNDFLELVKNKNVTFGLHSPLYRNQSKYDLLEKVQYEPEQAWQQFEKEVNYMSQLEAEYILVHFPYFKEEQDIDTNAIIERGLKRLHFLQEKYSITIVCEPKLGLNKSTFGIKSLDRFPIEIWDKYGIKLCIDIGDYLLAIGDRAREYIEKWKRHIKVVHLHNVEFHNNKYIWVPVHPSHELDDTHYNVKHLLSLLSTSSNVCFVFEHTPHTNPTEAFVNEGISWVKEIIEI</sequence>
<organism evidence="2 3">
    <name type="scientific">Oceanobacillus picturae</name>
    <dbReference type="NCBI Taxonomy" id="171693"/>
    <lineage>
        <taxon>Bacteria</taxon>
        <taxon>Bacillati</taxon>
        <taxon>Bacillota</taxon>
        <taxon>Bacilli</taxon>
        <taxon>Bacillales</taxon>
        <taxon>Bacillaceae</taxon>
        <taxon>Oceanobacillus</taxon>
    </lineage>
</organism>
<dbReference type="EMBL" id="BBXV01000054">
    <property type="protein sequence ID" value="GAQ19592.1"/>
    <property type="molecule type" value="Genomic_DNA"/>
</dbReference>
<proteinExistence type="predicted"/>
<dbReference type="Proteomes" id="UP000052946">
    <property type="component" value="Unassembled WGS sequence"/>
</dbReference>
<dbReference type="SUPFAM" id="SSF51658">
    <property type="entry name" value="Xylose isomerase-like"/>
    <property type="match status" value="1"/>
</dbReference>
<feature type="domain" description="Xylose isomerase-like TIM barrel" evidence="1">
    <location>
        <begin position="39"/>
        <end position="269"/>
    </location>
</feature>
<dbReference type="GO" id="GO:0016853">
    <property type="term" value="F:isomerase activity"/>
    <property type="evidence" value="ECO:0007669"/>
    <property type="project" value="UniProtKB-KW"/>
</dbReference>